<feature type="region of interest" description="Disordered" evidence="1">
    <location>
        <begin position="495"/>
        <end position="555"/>
    </location>
</feature>
<evidence type="ECO:0000256" key="1">
    <source>
        <dbReference type="SAM" id="MobiDB-lite"/>
    </source>
</evidence>
<evidence type="ECO:0000313" key="3">
    <source>
        <dbReference type="EMBL" id="PMD52541.1"/>
    </source>
</evidence>
<feature type="compositionally biased region" description="Polar residues" evidence="1">
    <location>
        <begin position="526"/>
        <end position="537"/>
    </location>
</feature>
<dbReference type="Proteomes" id="UP000235371">
    <property type="component" value="Unassembled WGS sequence"/>
</dbReference>
<dbReference type="GeneID" id="36592034"/>
<accession>A0A2J6SP33</accession>
<dbReference type="RefSeq" id="XP_024729445.1">
    <property type="nucleotide sequence ID" value="XM_024883957.1"/>
</dbReference>
<keyword evidence="2" id="KW-0812">Transmembrane</keyword>
<dbReference type="STRING" id="1095630.A0A2J6SP33"/>
<evidence type="ECO:0000313" key="4">
    <source>
        <dbReference type="Proteomes" id="UP000235371"/>
    </source>
</evidence>
<evidence type="ECO:0000256" key="2">
    <source>
        <dbReference type="SAM" id="Phobius"/>
    </source>
</evidence>
<name>A0A2J6SP33_9HELO</name>
<protein>
    <submittedName>
        <fullName evidence="3">Uncharacterized protein</fullName>
    </submittedName>
</protein>
<proteinExistence type="predicted"/>
<keyword evidence="4" id="KW-1185">Reference proteome</keyword>
<sequence>MDSISSPGELALELYQAIFQPLRPKVYGFFDSFTRSDGTVAAAKRSNANPSLPGVYADGKIYVDGRNTSVHPDDVILIIDLSANFTNQDIWRHSVLDKPPDVPNALVEGTLWYSQVTRKLYQLGGWFSFNSFAETSYIANVPQSAILEFATDSKTWAESAFNPVNTENKVERPRAANPCDAPILNKSFIFEGYVQRRSDADYVNYTAPSEFKFLEGMLQLDTNIKDSPPTLSNISVPANIGPGMNGAMIHVPVGDQGVPQILSRRSDVCTTLITAAYKSSFKSSWLLVLASYPSFLQNGDAKSGSETWFLTLPTFQWLKVHTRPGGVYSIFDFPGASRLEAECLAGFVSPPVCPTYAPCEHPNKRGGGGGGGVSVMVLTSACKYIFIPSLPRPAYKPTRNLAHLTTSTTNNNLQTTTLSPSSPPSISAIVGGVVFLALLALLAVFLLRGHCKNKAPEPKLASAELPSYQDRKDMNTNAVEVGAFSHPLAFTPYIPRPPQEVDASHDEEHHTLPDGSMGATPRIESGSPQMGSSSRFSEVSMGTEEFGTEAREQSE</sequence>
<keyword evidence="2" id="KW-0472">Membrane</keyword>
<feature type="compositionally biased region" description="Basic and acidic residues" evidence="1">
    <location>
        <begin position="502"/>
        <end position="512"/>
    </location>
</feature>
<organism evidence="3 4">
    <name type="scientific">Hyaloscypha bicolor E</name>
    <dbReference type="NCBI Taxonomy" id="1095630"/>
    <lineage>
        <taxon>Eukaryota</taxon>
        <taxon>Fungi</taxon>
        <taxon>Dikarya</taxon>
        <taxon>Ascomycota</taxon>
        <taxon>Pezizomycotina</taxon>
        <taxon>Leotiomycetes</taxon>
        <taxon>Helotiales</taxon>
        <taxon>Hyaloscyphaceae</taxon>
        <taxon>Hyaloscypha</taxon>
        <taxon>Hyaloscypha bicolor</taxon>
    </lineage>
</organism>
<dbReference type="InParanoid" id="A0A2J6SP33"/>
<keyword evidence="2" id="KW-1133">Transmembrane helix</keyword>
<dbReference type="EMBL" id="KZ613902">
    <property type="protein sequence ID" value="PMD52541.1"/>
    <property type="molecule type" value="Genomic_DNA"/>
</dbReference>
<gene>
    <name evidence="3" type="ORF">K444DRAFT_636138</name>
</gene>
<dbReference type="AlphaFoldDB" id="A0A2J6SP33"/>
<feature type="transmembrane region" description="Helical" evidence="2">
    <location>
        <begin position="426"/>
        <end position="447"/>
    </location>
</feature>
<reference evidence="3 4" key="1">
    <citation type="submission" date="2016-04" db="EMBL/GenBank/DDBJ databases">
        <title>A degradative enzymes factory behind the ericoid mycorrhizal symbiosis.</title>
        <authorList>
            <consortium name="DOE Joint Genome Institute"/>
            <person name="Martino E."/>
            <person name="Morin E."/>
            <person name="Grelet G."/>
            <person name="Kuo A."/>
            <person name="Kohler A."/>
            <person name="Daghino S."/>
            <person name="Barry K."/>
            <person name="Choi C."/>
            <person name="Cichocki N."/>
            <person name="Clum A."/>
            <person name="Copeland A."/>
            <person name="Hainaut M."/>
            <person name="Haridas S."/>
            <person name="Labutti K."/>
            <person name="Lindquist E."/>
            <person name="Lipzen A."/>
            <person name="Khouja H.-R."/>
            <person name="Murat C."/>
            <person name="Ohm R."/>
            <person name="Olson A."/>
            <person name="Spatafora J."/>
            <person name="Veneault-Fourrey C."/>
            <person name="Henrissat B."/>
            <person name="Grigoriev I."/>
            <person name="Martin F."/>
            <person name="Perotto S."/>
        </authorList>
    </citation>
    <scope>NUCLEOTIDE SEQUENCE [LARGE SCALE GENOMIC DNA]</scope>
    <source>
        <strain evidence="3 4">E</strain>
    </source>
</reference>
<dbReference type="OrthoDB" id="10251809at2759"/>